<feature type="region of interest" description="Disordered" evidence="1">
    <location>
        <begin position="160"/>
        <end position="376"/>
    </location>
</feature>
<evidence type="ECO:0000313" key="2">
    <source>
        <dbReference type="EMBL" id="OXG20738.1"/>
    </source>
</evidence>
<feature type="compositionally biased region" description="Low complexity" evidence="1">
    <location>
        <begin position="72"/>
        <end position="83"/>
    </location>
</feature>
<comment type="caution">
    <text evidence="2">The sequence shown here is derived from an EMBL/GenBank/DDBJ whole genome shotgun (WGS) entry which is preliminary data.</text>
</comment>
<gene>
    <name evidence="2" type="ORF">C361_03715</name>
</gene>
<sequence length="496" mass="52967">MSTLSEYVSNCPFHSFPPLTLPSMPLRPALPAPRQSHRSHVALSQPKAVAPPPSSRPATPSRPRGDIPRKCSQPPSSSAPYSPTRNMSDKPPMTPSPRPQRRRRGGNKPSAQRAQASAPAVMAVDGETIDRESGTSGENYVQEDEDALFDLLGVVSPPKSVEPQAQLESRPGLIVLPKGEGPNAVKKPRKARKSKKTVGQDPELLVKGDDGLPRPSAQQDAVLIDPAPKSKSKKPTRQPLAPRASAPPAPVQATTNTPTLDQLLASAIPTAPSPKPHAKSVQHARDDVTFEMSSLSQNLPSDLEDAGNGQQKKGKSKKKEDASAVWDMPDAVGGDELTWQQKLSQTETPTRAIRKSFQSERKGKSKLSTLYDPNRAAGNNGFPTHSKHPSYDSIPNQLAQPISTAQQRLPISAFDGHIPFHTGFNVHRPPQTPAKSVASVHGNLLMGEGALPVIPGEFPRINGAGGVPVGGPKYAGPTFHNSPHAATLSKPDLEDF</sequence>
<evidence type="ECO:0000313" key="3">
    <source>
        <dbReference type="Proteomes" id="UP000199727"/>
    </source>
</evidence>
<evidence type="ECO:0000256" key="1">
    <source>
        <dbReference type="SAM" id="MobiDB-lite"/>
    </source>
</evidence>
<dbReference type="EMBL" id="AMKT01000044">
    <property type="protein sequence ID" value="OXG20738.1"/>
    <property type="molecule type" value="Genomic_DNA"/>
</dbReference>
<protein>
    <submittedName>
        <fullName evidence="2">Uncharacterized protein</fullName>
    </submittedName>
</protein>
<feature type="compositionally biased region" description="Basic residues" evidence="1">
    <location>
        <begin position="186"/>
        <end position="196"/>
    </location>
</feature>
<accession>A0A854QBD4</accession>
<feature type="region of interest" description="Disordered" evidence="1">
    <location>
        <begin position="1"/>
        <end position="144"/>
    </location>
</feature>
<dbReference type="OrthoDB" id="2575630at2759"/>
<reference evidence="2 3" key="1">
    <citation type="submission" date="2017-06" db="EMBL/GenBank/DDBJ databases">
        <title>Global population genomics of the pathogenic fungus Cryptococcus neoformans var. grubii.</title>
        <authorList>
            <person name="Cuomo C."/>
            <person name="Litvintseva A."/>
            <person name="Chen Y."/>
            <person name="Young S."/>
            <person name="Zeng Q."/>
            <person name="Chapman S."/>
            <person name="Gujja S."/>
            <person name="Saif S."/>
            <person name="Birren B."/>
        </authorList>
    </citation>
    <scope>NUCLEOTIDE SEQUENCE [LARGE SCALE GENOMIC DNA]</scope>
    <source>
        <strain evidence="2 3">Tu259-1</strain>
    </source>
</reference>
<feature type="compositionally biased region" description="Polar residues" evidence="1">
    <location>
        <begin position="338"/>
        <end position="349"/>
    </location>
</feature>
<organism evidence="2 3">
    <name type="scientific">Cryptococcus neoformans Tu259-1</name>
    <dbReference type="NCBI Taxonomy" id="1230072"/>
    <lineage>
        <taxon>Eukaryota</taxon>
        <taxon>Fungi</taxon>
        <taxon>Dikarya</taxon>
        <taxon>Basidiomycota</taxon>
        <taxon>Agaricomycotina</taxon>
        <taxon>Tremellomycetes</taxon>
        <taxon>Tremellales</taxon>
        <taxon>Cryptococcaceae</taxon>
        <taxon>Cryptococcus</taxon>
        <taxon>Cryptococcus neoformans species complex</taxon>
    </lineage>
</organism>
<name>A0A854QBD4_CRYNE</name>
<dbReference type="Proteomes" id="UP000199727">
    <property type="component" value="Unassembled WGS sequence"/>
</dbReference>
<feature type="compositionally biased region" description="Polar residues" evidence="1">
    <location>
        <begin position="291"/>
        <end position="300"/>
    </location>
</feature>
<feature type="compositionally biased region" description="Low complexity" evidence="1">
    <location>
        <begin position="109"/>
        <end position="124"/>
    </location>
</feature>
<dbReference type="AlphaFoldDB" id="A0A854QBD4"/>
<proteinExistence type="predicted"/>